<dbReference type="eggNOG" id="COG2868">
    <property type="taxonomic scope" value="Bacteria"/>
</dbReference>
<dbReference type="GO" id="GO:0006508">
    <property type="term" value="P:proteolysis"/>
    <property type="evidence" value="ECO:0007669"/>
    <property type="project" value="UniProtKB-KW"/>
</dbReference>
<dbReference type="OrthoDB" id="48998at2"/>
<keyword evidence="4" id="KW-0788">Thiol protease</keyword>
<reference evidence="7 8" key="2">
    <citation type="journal article" date="2011" name="J. Bacteriol.">
        <title>Complete genome sequence of the anaerobic, halophilic alkalithermophile Natranaerobius thermophilus JW/NM-WN-LF.</title>
        <authorList>
            <person name="Zhao B."/>
            <person name="Mesbah N.M."/>
            <person name="Dalin E."/>
            <person name="Goodwin L."/>
            <person name="Nolan M."/>
            <person name="Pitluck S."/>
            <person name="Chertkov O."/>
            <person name="Brettin T.S."/>
            <person name="Han J."/>
            <person name="Larimer F.W."/>
            <person name="Land M.L."/>
            <person name="Hauser L."/>
            <person name="Kyrpides N."/>
            <person name="Wiegel J."/>
        </authorList>
    </citation>
    <scope>NUCLEOTIDE SEQUENCE [LARGE SCALE GENOMIC DNA]</scope>
    <source>
        <strain evidence="8">ATCC BAA-1301 / DSM 18059 / JW/NM-WN-LF</strain>
    </source>
</reference>
<dbReference type="Proteomes" id="UP000001683">
    <property type="component" value="Chromosome"/>
</dbReference>
<gene>
    <name evidence="7" type="ordered locus">Nther_0529</name>
</gene>
<evidence type="ECO:0000256" key="3">
    <source>
        <dbReference type="ARBA" id="ARBA00022801"/>
    </source>
</evidence>
<dbReference type="RefSeq" id="WP_012447011.1">
    <property type="nucleotide sequence ID" value="NC_010718.1"/>
</dbReference>
<dbReference type="PANTHER" id="PTHR39178:SF1">
    <property type="entry name" value="RIBOSOMAL-PROCESSING CYSTEINE PROTEASE PRP"/>
    <property type="match status" value="1"/>
</dbReference>
<dbReference type="GO" id="GO:0042254">
    <property type="term" value="P:ribosome biogenesis"/>
    <property type="evidence" value="ECO:0007669"/>
    <property type="project" value="UniProtKB-KW"/>
</dbReference>
<keyword evidence="1" id="KW-0690">Ribosome biogenesis</keyword>
<dbReference type="GO" id="GO:0008234">
    <property type="term" value="F:cysteine-type peptidase activity"/>
    <property type="evidence" value="ECO:0007669"/>
    <property type="project" value="UniProtKB-KW"/>
</dbReference>
<evidence type="ECO:0000256" key="1">
    <source>
        <dbReference type="ARBA" id="ARBA00022517"/>
    </source>
</evidence>
<keyword evidence="3" id="KW-0378">Hydrolase</keyword>
<dbReference type="PANTHER" id="PTHR39178">
    <property type="entry name" value="HYPOTHETICAL RIBOSOME-ASSOCIATED PROTEIN"/>
    <property type="match status" value="1"/>
</dbReference>
<dbReference type="EMBL" id="CP001034">
    <property type="protein sequence ID" value="ACB84125.1"/>
    <property type="molecule type" value="Genomic_DNA"/>
</dbReference>
<keyword evidence="2" id="KW-0645">Protease</keyword>
<proteinExistence type="inferred from homology"/>
<comment type="similarity">
    <text evidence="5">Belongs to the Prp family.</text>
</comment>
<dbReference type="CDD" id="cd16332">
    <property type="entry name" value="Prp-like"/>
    <property type="match status" value="1"/>
</dbReference>
<sequence length="115" mass="12885">MIQVEVYRKKGKICGFKVEGHADYAREGEDIVCAAISALSLTGVFASEKLCNLSKQITQPEEGLLSLEMPTGLDEQQQQTYEIILETVIIGIYETAKNYPDYINIEDEGGEYSWN</sequence>
<evidence type="ECO:0000256" key="4">
    <source>
        <dbReference type="ARBA" id="ARBA00022807"/>
    </source>
</evidence>
<protein>
    <recommendedName>
        <fullName evidence="6">Ribosomal processing cysteine protease Prp</fullName>
    </recommendedName>
</protein>
<dbReference type="KEGG" id="nth:Nther_0529"/>
<dbReference type="InterPro" id="IPR007422">
    <property type="entry name" value="Peptidase_Prp"/>
</dbReference>
<dbReference type="AlphaFoldDB" id="B2A6B4"/>
<dbReference type="STRING" id="457570.Nther_0529"/>
<dbReference type="InParanoid" id="B2A6B4"/>
<evidence type="ECO:0000256" key="6">
    <source>
        <dbReference type="ARBA" id="ARBA00044538"/>
    </source>
</evidence>
<organism evidence="7 8">
    <name type="scientific">Natranaerobius thermophilus (strain ATCC BAA-1301 / DSM 18059 / JW/NM-WN-LF)</name>
    <dbReference type="NCBI Taxonomy" id="457570"/>
    <lineage>
        <taxon>Bacteria</taxon>
        <taxon>Bacillati</taxon>
        <taxon>Bacillota</taxon>
        <taxon>Clostridia</taxon>
        <taxon>Natranaerobiales</taxon>
        <taxon>Natranaerobiaceae</taxon>
        <taxon>Natranaerobius</taxon>
    </lineage>
</organism>
<keyword evidence="8" id="KW-1185">Reference proteome</keyword>
<name>B2A6B4_NATTJ</name>
<evidence type="ECO:0000313" key="7">
    <source>
        <dbReference type="EMBL" id="ACB84125.1"/>
    </source>
</evidence>
<dbReference type="FunCoup" id="B2A6B4">
    <property type="interactions" value="14"/>
</dbReference>
<dbReference type="Pfam" id="PF04327">
    <property type="entry name" value="Peptidase_Prp"/>
    <property type="match status" value="1"/>
</dbReference>
<evidence type="ECO:0000256" key="2">
    <source>
        <dbReference type="ARBA" id="ARBA00022670"/>
    </source>
</evidence>
<dbReference type="InterPro" id="IPR036764">
    <property type="entry name" value="Peptidase_Prp_sf"/>
</dbReference>
<dbReference type="SUPFAM" id="SSF118010">
    <property type="entry name" value="TM1457-like"/>
    <property type="match status" value="1"/>
</dbReference>
<reference evidence="7 8" key="1">
    <citation type="submission" date="2008-04" db="EMBL/GenBank/DDBJ databases">
        <title>Complete sequence of chromosome of Natranaerobius thermophilus JW/NM-WN-LF.</title>
        <authorList>
            <consortium name="US DOE Joint Genome Institute"/>
            <person name="Copeland A."/>
            <person name="Lucas S."/>
            <person name="Lapidus A."/>
            <person name="Glavina del Rio T."/>
            <person name="Dalin E."/>
            <person name="Tice H."/>
            <person name="Bruce D."/>
            <person name="Goodwin L."/>
            <person name="Pitluck S."/>
            <person name="Chertkov O."/>
            <person name="Brettin T."/>
            <person name="Detter J.C."/>
            <person name="Han C."/>
            <person name="Kuske C.R."/>
            <person name="Schmutz J."/>
            <person name="Larimer F."/>
            <person name="Land M."/>
            <person name="Hauser L."/>
            <person name="Kyrpides N."/>
            <person name="Lykidis A."/>
            <person name="Mesbah N.M."/>
            <person name="Wiegel J."/>
        </authorList>
    </citation>
    <scope>NUCLEOTIDE SEQUENCE [LARGE SCALE GENOMIC DNA]</scope>
    <source>
        <strain evidence="8">ATCC BAA-1301 / DSM 18059 / JW/NM-WN-LF</strain>
    </source>
</reference>
<accession>B2A6B4</accession>
<evidence type="ECO:0000256" key="5">
    <source>
        <dbReference type="ARBA" id="ARBA00044503"/>
    </source>
</evidence>
<dbReference type="HOGENOM" id="CLU_140910_1_1_9"/>
<dbReference type="Gene3D" id="3.30.70.1490">
    <property type="entry name" value="Cysteine protease Prp"/>
    <property type="match status" value="1"/>
</dbReference>
<evidence type="ECO:0000313" key="8">
    <source>
        <dbReference type="Proteomes" id="UP000001683"/>
    </source>
</evidence>